<accession>S8E0L4</accession>
<name>S8E0L4_FOMSC</name>
<evidence type="ECO:0000313" key="4">
    <source>
        <dbReference type="Proteomes" id="UP000015241"/>
    </source>
</evidence>
<dbReference type="InParanoid" id="S8E0L4"/>
<evidence type="ECO:0000313" key="3">
    <source>
        <dbReference type="EMBL" id="EPS96943.1"/>
    </source>
</evidence>
<proteinExistence type="predicted"/>
<organism evidence="3 4">
    <name type="scientific">Fomitopsis schrenkii</name>
    <name type="common">Brown rot fungus</name>
    <dbReference type="NCBI Taxonomy" id="2126942"/>
    <lineage>
        <taxon>Eukaryota</taxon>
        <taxon>Fungi</taxon>
        <taxon>Dikarya</taxon>
        <taxon>Basidiomycota</taxon>
        <taxon>Agaricomycotina</taxon>
        <taxon>Agaricomycetes</taxon>
        <taxon>Polyporales</taxon>
        <taxon>Fomitopsis</taxon>
    </lineage>
</organism>
<reference evidence="3 4" key="1">
    <citation type="journal article" date="2012" name="Science">
        <title>The Paleozoic origin of enzymatic lignin decomposition reconstructed from 31 fungal genomes.</title>
        <authorList>
            <person name="Floudas D."/>
            <person name="Binder M."/>
            <person name="Riley R."/>
            <person name="Barry K."/>
            <person name="Blanchette R.A."/>
            <person name="Henrissat B."/>
            <person name="Martinez A.T."/>
            <person name="Otillar R."/>
            <person name="Spatafora J.W."/>
            <person name="Yadav J.S."/>
            <person name="Aerts A."/>
            <person name="Benoit I."/>
            <person name="Boyd A."/>
            <person name="Carlson A."/>
            <person name="Copeland A."/>
            <person name="Coutinho P.M."/>
            <person name="de Vries R.P."/>
            <person name="Ferreira P."/>
            <person name="Findley K."/>
            <person name="Foster B."/>
            <person name="Gaskell J."/>
            <person name="Glotzer D."/>
            <person name="Gorecki P."/>
            <person name="Heitman J."/>
            <person name="Hesse C."/>
            <person name="Hori C."/>
            <person name="Igarashi K."/>
            <person name="Jurgens J.A."/>
            <person name="Kallen N."/>
            <person name="Kersten P."/>
            <person name="Kohler A."/>
            <person name="Kuees U."/>
            <person name="Kumar T.K.A."/>
            <person name="Kuo A."/>
            <person name="LaButti K."/>
            <person name="Larrondo L.F."/>
            <person name="Lindquist E."/>
            <person name="Ling A."/>
            <person name="Lombard V."/>
            <person name="Lucas S."/>
            <person name="Lundell T."/>
            <person name="Martin R."/>
            <person name="McLaughlin D.J."/>
            <person name="Morgenstern I."/>
            <person name="Morin E."/>
            <person name="Murat C."/>
            <person name="Nagy L.G."/>
            <person name="Nolan M."/>
            <person name="Ohm R.A."/>
            <person name="Patyshakuliyeva A."/>
            <person name="Rokas A."/>
            <person name="Ruiz-Duenas F.J."/>
            <person name="Sabat G."/>
            <person name="Salamov A."/>
            <person name="Samejima M."/>
            <person name="Schmutz J."/>
            <person name="Slot J.C."/>
            <person name="St John F."/>
            <person name="Stenlid J."/>
            <person name="Sun H."/>
            <person name="Sun S."/>
            <person name="Syed K."/>
            <person name="Tsang A."/>
            <person name="Wiebenga A."/>
            <person name="Young D."/>
            <person name="Pisabarro A."/>
            <person name="Eastwood D.C."/>
            <person name="Martin F."/>
            <person name="Cullen D."/>
            <person name="Grigoriev I.V."/>
            <person name="Hibbett D.S."/>
        </authorList>
    </citation>
    <scope>NUCLEOTIDE SEQUENCE</scope>
    <source>
        <strain evidence="4">FP-58527</strain>
    </source>
</reference>
<evidence type="ECO:0000256" key="1">
    <source>
        <dbReference type="SAM" id="MobiDB-lite"/>
    </source>
</evidence>
<dbReference type="HOGENOM" id="CLU_1288930_0_0_1"/>
<evidence type="ECO:0008006" key="5">
    <source>
        <dbReference type="Google" id="ProtNLM"/>
    </source>
</evidence>
<gene>
    <name evidence="3" type="ORF">FOMPIDRAFT_1043010</name>
</gene>
<sequence length="214" mass="24001">MHASFVVRCFLLVASATALSARPVTDGPARATAEHLPSPAQGGDQHSRRYTEGYHAVDLDHHGPEHQEHYTHSHRPTRTEVTARELPMLEMIARDVARSNSGYAARSFEDEMDLVSRSLERRHKKKETKTEPPKPATTTHASSAPNLPSKPKHHVNMHKVGSVVGKVGKGLLRLFLRDDDPELYARLFEDDETLGLREVDVAQELRRRVLDALD</sequence>
<feature type="chain" id="PRO_5004549865" description="RxLR effector candidate protein" evidence="2">
    <location>
        <begin position="22"/>
        <end position="214"/>
    </location>
</feature>
<dbReference type="EMBL" id="KE504181">
    <property type="protein sequence ID" value="EPS96943.1"/>
    <property type="molecule type" value="Genomic_DNA"/>
</dbReference>
<keyword evidence="4" id="KW-1185">Reference proteome</keyword>
<keyword evidence="2" id="KW-0732">Signal</keyword>
<feature type="region of interest" description="Disordered" evidence="1">
    <location>
        <begin position="118"/>
        <end position="153"/>
    </location>
</feature>
<protein>
    <recommendedName>
        <fullName evidence="5">RxLR effector candidate protein</fullName>
    </recommendedName>
</protein>
<dbReference type="AlphaFoldDB" id="S8E0L4"/>
<dbReference type="Proteomes" id="UP000015241">
    <property type="component" value="Unassembled WGS sequence"/>
</dbReference>
<feature type="signal peptide" evidence="2">
    <location>
        <begin position="1"/>
        <end position="21"/>
    </location>
</feature>
<feature type="region of interest" description="Disordered" evidence="1">
    <location>
        <begin position="28"/>
        <end position="47"/>
    </location>
</feature>
<evidence type="ECO:0000256" key="2">
    <source>
        <dbReference type="SAM" id="SignalP"/>
    </source>
</evidence>